<protein>
    <submittedName>
        <fullName evidence="2">Uncharacterized protein</fullName>
    </submittedName>
</protein>
<feature type="compositionally biased region" description="Basic and acidic residues" evidence="1">
    <location>
        <begin position="269"/>
        <end position="278"/>
    </location>
</feature>
<evidence type="ECO:0000313" key="2">
    <source>
        <dbReference type="EMBL" id="KAG9978850.1"/>
    </source>
</evidence>
<feature type="non-terminal residue" evidence="2">
    <location>
        <position position="1"/>
    </location>
</feature>
<feature type="compositionally biased region" description="Basic and acidic residues" evidence="1">
    <location>
        <begin position="347"/>
        <end position="362"/>
    </location>
</feature>
<feature type="region of interest" description="Disordered" evidence="1">
    <location>
        <begin position="243"/>
        <end position="318"/>
    </location>
</feature>
<accession>A0A9P8FPM5</accession>
<organism evidence="2 3">
    <name type="scientific">Aureobasidium melanogenum</name>
    <name type="common">Aureobasidium pullulans var. melanogenum</name>
    <dbReference type="NCBI Taxonomy" id="46634"/>
    <lineage>
        <taxon>Eukaryota</taxon>
        <taxon>Fungi</taxon>
        <taxon>Dikarya</taxon>
        <taxon>Ascomycota</taxon>
        <taxon>Pezizomycotina</taxon>
        <taxon>Dothideomycetes</taxon>
        <taxon>Dothideomycetidae</taxon>
        <taxon>Dothideales</taxon>
        <taxon>Saccotheciaceae</taxon>
        <taxon>Aureobasidium</taxon>
    </lineage>
</organism>
<gene>
    <name evidence="2" type="ORF">KCU98_g9148</name>
</gene>
<reference evidence="2" key="2">
    <citation type="submission" date="2021-08" db="EMBL/GenBank/DDBJ databases">
        <authorList>
            <person name="Gostincar C."/>
            <person name="Sun X."/>
            <person name="Song Z."/>
            <person name="Gunde-Cimerman N."/>
        </authorList>
    </citation>
    <scope>NUCLEOTIDE SEQUENCE</scope>
    <source>
        <strain evidence="2">EXF-9298</strain>
    </source>
</reference>
<feature type="compositionally biased region" description="Low complexity" evidence="1">
    <location>
        <begin position="243"/>
        <end position="257"/>
    </location>
</feature>
<evidence type="ECO:0000313" key="3">
    <source>
        <dbReference type="Proteomes" id="UP000729357"/>
    </source>
</evidence>
<sequence>MTYAEFFQLRREILLGLLRRIDEGDRDDLDNIENEMMSHTRTASFPTYDLSCYAAVMSLCHANWLRAEGGRLLTAHAYVLQRAAAATLNPSAIQNIDEELRGLLLSRVNAKQEASAPSTGLLKVTPKFPGAKIPYPGIYTGPIGDMTEMRQVYRDLGYAHKINEFDTYPERVMDHAPLRKAWEERARKLIDEGLIGYLLVNMKTFSSEFSSYYNVKPGDTVSNVVVVEDSKGIPEAVDATIISGSSTTTNNQQNTGTAEEDECQTLGHDQAEVEASERKKAKNRKKNHNKKANKKAQKTEQQEKEAAEPNLADHLAENYNLKSSDTVADDSGLIEGVNAWTIRTYVRKSDGEEDRHEGDREK</sequence>
<feature type="region of interest" description="Disordered" evidence="1">
    <location>
        <begin position="341"/>
        <end position="362"/>
    </location>
</feature>
<dbReference type="Proteomes" id="UP000729357">
    <property type="component" value="Unassembled WGS sequence"/>
</dbReference>
<dbReference type="AlphaFoldDB" id="A0A9P8FPM5"/>
<comment type="caution">
    <text evidence="2">The sequence shown here is derived from an EMBL/GenBank/DDBJ whole genome shotgun (WGS) entry which is preliminary data.</text>
</comment>
<reference evidence="2" key="1">
    <citation type="journal article" date="2021" name="J Fungi (Basel)">
        <title>Virulence traits and population genomics of the black yeast Aureobasidium melanogenum.</title>
        <authorList>
            <person name="Cernosa A."/>
            <person name="Sun X."/>
            <person name="Gostincar C."/>
            <person name="Fang C."/>
            <person name="Gunde-Cimerman N."/>
            <person name="Song Z."/>
        </authorList>
    </citation>
    <scope>NUCLEOTIDE SEQUENCE</scope>
    <source>
        <strain evidence="2">EXF-9298</strain>
    </source>
</reference>
<dbReference type="EMBL" id="JAHFXS010001216">
    <property type="protein sequence ID" value="KAG9978850.1"/>
    <property type="molecule type" value="Genomic_DNA"/>
</dbReference>
<name>A0A9P8FPM5_AURME</name>
<proteinExistence type="predicted"/>
<feature type="compositionally biased region" description="Basic residues" evidence="1">
    <location>
        <begin position="279"/>
        <end position="296"/>
    </location>
</feature>
<evidence type="ECO:0000256" key="1">
    <source>
        <dbReference type="SAM" id="MobiDB-lite"/>
    </source>
</evidence>
<feature type="compositionally biased region" description="Basic and acidic residues" evidence="1">
    <location>
        <begin position="297"/>
        <end position="307"/>
    </location>
</feature>
<keyword evidence="3" id="KW-1185">Reference proteome</keyword>